<reference evidence="2 3" key="1">
    <citation type="submission" date="2020-11" db="EMBL/GenBank/DDBJ databases">
        <title>Fusibacter basophilias sp. nov.</title>
        <authorList>
            <person name="Qiu D."/>
        </authorList>
    </citation>
    <scope>NUCLEOTIDE SEQUENCE [LARGE SCALE GENOMIC DNA]</scope>
    <source>
        <strain evidence="2 3">Q10-2</strain>
    </source>
</reference>
<dbReference type="Proteomes" id="UP000614200">
    <property type="component" value="Unassembled WGS sequence"/>
</dbReference>
<comment type="caution">
    <text evidence="2">The sequence shown here is derived from an EMBL/GenBank/DDBJ whole genome shotgun (WGS) entry which is preliminary data.</text>
</comment>
<name>A0ABR9ZYM1_9FIRM</name>
<dbReference type="PANTHER" id="PTHR35525">
    <property type="entry name" value="BLL6575 PROTEIN"/>
    <property type="match status" value="1"/>
</dbReference>
<dbReference type="InterPro" id="IPR021005">
    <property type="entry name" value="Znf_CGNR"/>
</dbReference>
<evidence type="ECO:0000313" key="2">
    <source>
        <dbReference type="EMBL" id="MBF4695555.1"/>
    </source>
</evidence>
<organism evidence="2 3">
    <name type="scientific">Fusibacter ferrireducens</name>
    <dbReference type="NCBI Taxonomy" id="2785058"/>
    <lineage>
        <taxon>Bacteria</taxon>
        <taxon>Bacillati</taxon>
        <taxon>Bacillota</taxon>
        <taxon>Clostridia</taxon>
        <taxon>Eubacteriales</taxon>
        <taxon>Eubacteriales Family XII. Incertae Sedis</taxon>
        <taxon>Fusibacter</taxon>
    </lineage>
</organism>
<dbReference type="Gene3D" id="1.10.3300.10">
    <property type="entry name" value="Jann2411-like domain"/>
    <property type="match status" value="1"/>
</dbReference>
<proteinExistence type="predicted"/>
<dbReference type="InterPro" id="IPR023286">
    <property type="entry name" value="ABATE_dom_sf"/>
</dbReference>
<keyword evidence="3" id="KW-1185">Reference proteome</keyword>
<evidence type="ECO:0000313" key="3">
    <source>
        <dbReference type="Proteomes" id="UP000614200"/>
    </source>
</evidence>
<gene>
    <name evidence="2" type="ORF">ISU02_20875</name>
</gene>
<protein>
    <submittedName>
        <fullName evidence="2">CGNR zinc finger domain-containing protein</fullName>
    </submittedName>
</protein>
<dbReference type="SUPFAM" id="SSF160904">
    <property type="entry name" value="Jann2411-like"/>
    <property type="match status" value="1"/>
</dbReference>
<evidence type="ECO:0000259" key="1">
    <source>
        <dbReference type="Pfam" id="PF11706"/>
    </source>
</evidence>
<sequence length="170" mass="20043">MNNKAIDLANSVWFKNNNQGEILYDQSWFTEHFLTEDSTLEIPLKASFIEQLLTLRTLLLEILSTGEISELQREQLDEYLSKAIYHPKISYKDGIMSSSWFCVSDYENQLLSEIAQDLIRLFSENKIEHVKTCSNDECQYYFIDHSKNKSKKFCSSKCNNLIKMRRYRAK</sequence>
<dbReference type="InterPro" id="IPR010852">
    <property type="entry name" value="ABATE"/>
</dbReference>
<accession>A0ABR9ZYM1</accession>
<dbReference type="PANTHER" id="PTHR35525:SF3">
    <property type="entry name" value="BLL6575 PROTEIN"/>
    <property type="match status" value="1"/>
</dbReference>
<dbReference type="RefSeq" id="WP_194703794.1">
    <property type="nucleotide sequence ID" value="NZ_JADKNH010000017.1"/>
</dbReference>
<dbReference type="Pfam" id="PF11706">
    <property type="entry name" value="zf-CGNR"/>
    <property type="match status" value="1"/>
</dbReference>
<feature type="domain" description="Zinc finger CGNR" evidence="1">
    <location>
        <begin position="130"/>
        <end position="170"/>
    </location>
</feature>
<dbReference type="EMBL" id="JADKNH010000017">
    <property type="protein sequence ID" value="MBF4695555.1"/>
    <property type="molecule type" value="Genomic_DNA"/>
</dbReference>